<evidence type="ECO:0000256" key="7">
    <source>
        <dbReference type="SAM" id="Phobius"/>
    </source>
</evidence>
<gene>
    <name evidence="8" type="ORF">CARN1_2642</name>
</gene>
<name>E6PGI4_9ZZZZ</name>
<dbReference type="Pfam" id="PF04093">
    <property type="entry name" value="MreD"/>
    <property type="match status" value="1"/>
</dbReference>
<dbReference type="EMBL" id="CABL01000011">
    <property type="protein sequence ID" value="CBH75572.1"/>
    <property type="molecule type" value="Genomic_DNA"/>
</dbReference>
<keyword evidence="4" id="KW-0133">Cell shape</keyword>
<evidence type="ECO:0008006" key="9">
    <source>
        <dbReference type="Google" id="ProtNLM"/>
    </source>
</evidence>
<evidence type="ECO:0000256" key="2">
    <source>
        <dbReference type="ARBA" id="ARBA00022475"/>
    </source>
</evidence>
<proteinExistence type="predicted"/>
<dbReference type="GO" id="GO:0008360">
    <property type="term" value="P:regulation of cell shape"/>
    <property type="evidence" value="ECO:0007669"/>
    <property type="project" value="UniProtKB-KW"/>
</dbReference>
<dbReference type="InterPro" id="IPR007227">
    <property type="entry name" value="Cell_shape_determining_MreD"/>
</dbReference>
<protein>
    <recommendedName>
        <fullName evidence="9">Rod shape-determining protein MreD</fullName>
    </recommendedName>
</protein>
<comment type="subcellular location">
    <subcellularLocation>
        <location evidence="1">Cell membrane</location>
        <topology evidence="1">Multi-pass membrane protein</topology>
    </subcellularLocation>
</comment>
<evidence type="ECO:0000256" key="4">
    <source>
        <dbReference type="ARBA" id="ARBA00022960"/>
    </source>
</evidence>
<keyword evidence="2" id="KW-1003">Cell membrane</keyword>
<sequence>MVLALIFQASILSHLRWGAVPPSAVLIVVVWYSVRLGPQRAAFLGLVAGLCEDLLSGTTGGSWTIATLAAAVLTAMLAQRFFSNSPLLYAALAFVATFVRNAVFWAVMQATGSPFAWSTLHFHDAIRQAILDSLLLGLFAWWYRARHRDSA</sequence>
<organism evidence="8">
    <name type="scientific">mine drainage metagenome</name>
    <dbReference type="NCBI Taxonomy" id="410659"/>
    <lineage>
        <taxon>unclassified sequences</taxon>
        <taxon>metagenomes</taxon>
        <taxon>ecological metagenomes</taxon>
    </lineage>
</organism>
<dbReference type="GO" id="GO:0005886">
    <property type="term" value="C:plasma membrane"/>
    <property type="evidence" value="ECO:0007669"/>
    <property type="project" value="UniProtKB-SubCell"/>
</dbReference>
<keyword evidence="6 7" id="KW-0472">Membrane</keyword>
<reference evidence="8" key="1">
    <citation type="submission" date="2009-10" db="EMBL/GenBank/DDBJ databases">
        <title>Diversity of trophic interactions inside an arsenic-rich microbial ecosystem.</title>
        <authorList>
            <person name="Bertin P.N."/>
            <person name="Heinrich-Salmeron A."/>
            <person name="Pelletier E."/>
            <person name="Goulhen-Chollet F."/>
            <person name="Arsene-Ploetze F."/>
            <person name="Gallien S."/>
            <person name="Calteau A."/>
            <person name="Vallenet D."/>
            <person name="Casiot C."/>
            <person name="Chane-Woon-Ming B."/>
            <person name="Giloteaux L."/>
            <person name="Barakat M."/>
            <person name="Bonnefoy V."/>
            <person name="Bruneel O."/>
            <person name="Chandler M."/>
            <person name="Cleiss J."/>
            <person name="Duran R."/>
            <person name="Elbaz-Poulichet F."/>
            <person name="Fonknechten N."/>
            <person name="Lauga B."/>
            <person name="Mornico D."/>
            <person name="Ortet P."/>
            <person name="Schaeffer C."/>
            <person name="Siguier P."/>
            <person name="Alexander Thil Smith A."/>
            <person name="Van Dorsselaer A."/>
            <person name="Weissenbach J."/>
            <person name="Medigue C."/>
            <person name="Le Paslier D."/>
        </authorList>
    </citation>
    <scope>NUCLEOTIDE SEQUENCE</scope>
</reference>
<evidence type="ECO:0000256" key="1">
    <source>
        <dbReference type="ARBA" id="ARBA00004651"/>
    </source>
</evidence>
<keyword evidence="5 7" id="KW-1133">Transmembrane helix</keyword>
<dbReference type="NCBIfam" id="TIGR03426">
    <property type="entry name" value="shape_MreD"/>
    <property type="match status" value="1"/>
</dbReference>
<evidence type="ECO:0000256" key="6">
    <source>
        <dbReference type="ARBA" id="ARBA00023136"/>
    </source>
</evidence>
<evidence type="ECO:0000256" key="5">
    <source>
        <dbReference type="ARBA" id="ARBA00022989"/>
    </source>
</evidence>
<dbReference type="AlphaFoldDB" id="E6PGI4"/>
<accession>E6PGI4</accession>
<feature type="transmembrane region" description="Helical" evidence="7">
    <location>
        <begin position="87"/>
        <end position="105"/>
    </location>
</feature>
<evidence type="ECO:0000313" key="8">
    <source>
        <dbReference type="EMBL" id="CBH75572.1"/>
    </source>
</evidence>
<keyword evidence="3 7" id="KW-0812">Transmembrane</keyword>
<feature type="transmembrane region" description="Helical" evidence="7">
    <location>
        <begin position="125"/>
        <end position="143"/>
    </location>
</feature>
<comment type="caution">
    <text evidence="8">The sequence shown here is derived from an EMBL/GenBank/DDBJ whole genome shotgun (WGS) entry which is preliminary data.</text>
</comment>
<feature type="transmembrane region" description="Helical" evidence="7">
    <location>
        <begin position="60"/>
        <end position="78"/>
    </location>
</feature>
<evidence type="ECO:0000256" key="3">
    <source>
        <dbReference type="ARBA" id="ARBA00022692"/>
    </source>
</evidence>